<accession>A0AAD6GD86</accession>
<dbReference type="Gene3D" id="3.30.420.40">
    <property type="match status" value="1"/>
</dbReference>
<keyword evidence="1" id="KW-0812">Transmembrane</keyword>
<evidence type="ECO:0000313" key="3">
    <source>
        <dbReference type="Proteomes" id="UP001220324"/>
    </source>
</evidence>
<comment type="caution">
    <text evidence="2">The sequence shown here is derived from an EMBL/GenBank/DDBJ whole genome shotgun (WGS) entry which is preliminary data.</text>
</comment>
<reference evidence="2 3" key="1">
    <citation type="journal article" date="2023" name="IMA Fungus">
        <title>Comparative genomic study of the Penicillium genus elucidates a diverse pangenome and 15 lateral gene transfer events.</title>
        <authorList>
            <person name="Petersen C."/>
            <person name="Sorensen T."/>
            <person name="Nielsen M.R."/>
            <person name="Sondergaard T.E."/>
            <person name="Sorensen J.L."/>
            <person name="Fitzpatrick D.A."/>
            <person name="Frisvad J.C."/>
            <person name="Nielsen K.L."/>
        </authorList>
    </citation>
    <scope>NUCLEOTIDE SEQUENCE [LARGE SCALE GENOMIC DNA]</scope>
    <source>
        <strain evidence="2 3">IBT 35679</strain>
    </source>
</reference>
<dbReference type="PANTHER" id="PTHR14187:SF79">
    <property type="entry name" value="HSP70 FAMILY PROTEIN (AFU_ORTHOLOGUE AFUA_1G15200)"/>
    <property type="match status" value="1"/>
</dbReference>
<dbReference type="PANTHER" id="PTHR14187">
    <property type="entry name" value="ALPHA KINASE/ELONGATION FACTOR 2 KINASE"/>
    <property type="match status" value="1"/>
</dbReference>
<keyword evidence="1" id="KW-1133">Transmembrane helix</keyword>
<organism evidence="2 3">
    <name type="scientific">Penicillium frequentans</name>
    <dbReference type="NCBI Taxonomy" id="3151616"/>
    <lineage>
        <taxon>Eukaryota</taxon>
        <taxon>Fungi</taxon>
        <taxon>Dikarya</taxon>
        <taxon>Ascomycota</taxon>
        <taxon>Pezizomycotina</taxon>
        <taxon>Eurotiomycetes</taxon>
        <taxon>Eurotiomycetidae</taxon>
        <taxon>Eurotiales</taxon>
        <taxon>Aspergillaceae</taxon>
        <taxon>Penicillium</taxon>
    </lineage>
</organism>
<name>A0AAD6GD86_9EURO</name>
<proteinExistence type="predicted"/>
<dbReference type="Proteomes" id="UP001220324">
    <property type="component" value="Unassembled WGS sequence"/>
</dbReference>
<gene>
    <name evidence="2" type="ORF">N7494_009281</name>
</gene>
<evidence type="ECO:0000256" key="1">
    <source>
        <dbReference type="SAM" id="Phobius"/>
    </source>
</evidence>
<dbReference type="CDD" id="cd10170">
    <property type="entry name" value="ASKHA_NBD_HSP70"/>
    <property type="match status" value="1"/>
</dbReference>
<evidence type="ECO:0000313" key="2">
    <source>
        <dbReference type="EMBL" id="KAJ5532729.1"/>
    </source>
</evidence>
<sequence>MSNQKVDYQPPITERNRSQIIIGIDFGATFTAAAYAVASDGMRKVKVLSQWPKSFARPIKGFPKQPKIETVGYYNQYLNMVGWSESEDEVISYAGYPRPGIQKIEEFRYHIAPLKDANLESPPLPPGKTIEGVMVDFLSHVRQSILSQLPDASDLSLDASHISHRYFITIPASWDEDARSKLRSMAIEAGFRVRSETDFALVTGTEAALFQADFDDSSSFQVGDNILVADCGGHLVEMVTYEVKSKNPLRLAKCTGLSVEAAGASAISSCFHNIVREKIKKMKLVNRPPRVYAKCRDFFRSEVIPQFGNPDYPPPAFLDLKRAGDFWCDVGIELEFPEADIEEGCMWFTKEEMLSCFDPSVNQILGMIEEQFCAIKLQQKTLKSCLLVGGSLVNPYISSRVNSCLSLHEIKVIQSDTNLTCVKGTVLAGMRDVYD</sequence>
<keyword evidence="3" id="KW-1185">Reference proteome</keyword>
<dbReference type="InterPro" id="IPR043129">
    <property type="entry name" value="ATPase_NBD"/>
</dbReference>
<protein>
    <submittedName>
        <fullName evidence="2">Actin-like ATPase domain-containing protein</fullName>
    </submittedName>
</protein>
<dbReference type="SUPFAM" id="SSF53067">
    <property type="entry name" value="Actin-like ATPase domain"/>
    <property type="match status" value="2"/>
</dbReference>
<feature type="transmembrane region" description="Helical" evidence="1">
    <location>
        <begin position="20"/>
        <end position="38"/>
    </location>
</feature>
<keyword evidence="1" id="KW-0472">Membrane</keyword>
<dbReference type="AlphaFoldDB" id="A0AAD6GD86"/>
<dbReference type="EMBL" id="JAQIZZ010000007">
    <property type="protein sequence ID" value="KAJ5532729.1"/>
    <property type="molecule type" value="Genomic_DNA"/>
</dbReference>